<reference evidence="2 3" key="1">
    <citation type="journal article" date="2016" name="Nat. Commun.">
        <title>Extremotolerant tardigrade genome and improved radiotolerance of human cultured cells by tardigrade-unique protein.</title>
        <authorList>
            <person name="Hashimoto T."/>
            <person name="Horikawa D.D."/>
            <person name="Saito Y."/>
            <person name="Kuwahara H."/>
            <person name="Kozuka-Hata H."/>
            <person name="Shin-I T."/>
            <person name="Minakuchi Y."/>
            <person name="Ohishi K."/>
            <person name="Motoyama A."/>
            <person name="Aizu T."/>
            <person name="Enomoto A."/>
            <person name="Kondo K."/>
            <person name="Tanaka S."/>
            <person name="Hara Y."/>
            <person name="Koshikawa S."/>
            <person name="Sagara H."/>
            <person name="Miura T."/>
            <person name="Yokobori S."/>
            <person name="Miyagawa K."/>
            <person name="Suzuki Y."/>
            <person name="Kubo T."/>
            <person name="Oyama M."/>
            <person name="Kohara Y."/>
            <person name="Fujiyama A."/>
            <person name="Arakawa K."/>
            <person name="Katayama T."/>
            <person name="Toyoda A."/>
            <person name="Kunieda T."/>
        </authorList>
    </citation>
    <scope>NUCLEOTIDE SEQUENCE [LARGE SCALE GENOMIC DNA]</scope>
    <source>
        <strain evidence="2 3">YOKOZUNA-1</strain>
    </source>
</reference>
<keyword evidence="1" id="KW-0812">Transmembrane</keyword>
<evidence type="ECO:0000313" key="3">
    <source>
        <dbReference type="Proteomes" id="UP000186922"/>
    </source>
</evidence>
<dbReference type="AlphaFoldDB" id="A0A1D1UIT4"/>
<name>A0A1D1UIT4_RAMVA</name>
<keyword evidence="1" id="KW-1133">Transmembrane helix</keyword>
<evidence type="ECO:0000313" key="2">
    <source>
        <dbReference type="EMBL" id="GAU89644.1"/>
    </source>
</evidence>
<keyword evidence="1" id="KW-0472">Membrane</keyword>
<dbReference type="Proteomes" id="UP000186922">
    <property type="component" value="Unassembled WGS sequence"/>
</dbReference>
<sequence>MMFLAFRMALNFYQNVLFAAQFVFVFLFLILTCPTPRYWLEVPGILFGSFLHVSDLPSVIPDVVWTINADETGPHKVHGGTVFLYEMKIFQSDRRMTWCVSLVGR</sequence>
<feature type="transmembrane region" description="Helical" evidence="1">
    <location>
        <begin position="12"/>
        <end position="31"/>
    </location>
</feature>
<evidence type="ECO:0000256" key="1">
    <source>
        <dbReference type="SAM" id="Phobius"/>
    </source>
</evidence>
<gene>
    <name evidence="2" type="primary">RvY_02172</name>
    <name evidence="2" type="synonym">RvY_02172.2</name>
    <name evidence="2" type="ORF">RvY_02172-2</name>
</gene>
<organism evidence="2 3">
    <name type="scientific">Ramazzottius varieornatus</name>
    <name type="common">Water bear</name>
    <name type="synonym">Tardigrade</name>
    <dbReference type="NCBI Taxonomy" id="947166"/>
    <lineage>
        <taxon>Eukaryota</taxon>
        <taxon>Metazoa</taxon>
        <taxon>Ecdysozoa</taxon>
        <taxon>Tardigrada</taxon>
        <taxon>Eutardigrada</taxon>
        <taxon>Parachela</taxon>
        <taxon>Hypsibioidea</taxon>
        <taxon>Ramazzottiidae</taxon>
        <taxon>Ramazzottius</taxon>
    </lineage>
</organism>
<dbReference type="EMBL" id="BDGG01000001">
    <property type="protein sequence ID" value="GAU89644.1"/>
    <property type="molecule type" value="Genomic_DNA"/>
</dbReference>
<protein>
    <submittedName>
        <fullName evidence="2">Uncharacterized protein</fullName>
    </submittedName>
</protein>
<accession>A0A1D1UIT4</accession>
<comment type="caution">
    <text evidence="2">The sequence shown here is derived from an EMBL/GenBank/DDBJ whole genome shotgun (WGS) entry which is preliminary data.</text>
</comment>
<proteinExistence type="predicted"/>
<keyword evidence="3" id="KW-1185">Reference proteome</keyword>